<reference evidence="2" key="1">
    <citation type="submission" date="2015-08" db="EMBL/GenBank/DDBJ databases">
        <title>Vibrio galatheae sp. nov., a novel member of the Vibrionaceae family isolated from the Solomon Islands.</title>
        <authorList>
            <person name="Giubergia S."/>
            <person name="Machado H."/>
            <person name="Mateiu R.V."/>
            <person name="Gram L."/>
        </authorList>
    </citation>
    <scope>NUCLEOTIDE SEQUENCE [LARGE SCALE GENOMIC DNA]</scope>
    <source>
        <strain evidence="2">DSM 19584</strain>
    </source>
</reference>
<dbReference type="STRING" id="693.AKJ17_06875"/>
<name>A0A0M0HSM6_VIBNE</name>
<evidence type="ECO:0000313" key="2">
    <source>
        <dbReference type="Proteomes" id="UP000037515"/>
    </source>
</evidence>
<dbReference type="Proteomes" id="UP000037515">
    <property type="component" value="Unassembled WGS sequence"/>
</dbReference>
<gene>
    <name evidence="1" type="ORF">AKJ17_06875</name>
</gene>
<dbReference type="AlphaFoldDB" id="A0A0M0HSM6"/>
<dbReference type="Pfam" id="PF19795">
    <property type="entry name" value="DUF6279"/>
    <property type="match status" value="1"/>
</dbReference>
<organism evidence="1 2">
    <name type="scientific">Vibrio nereis</name>
    <dbReference type="NCBI Taxonomy" id="693"/>
    <lineage>
        <taxon>Bacteria</taxon>
        <taxon>Pseudomonadati</taxon>
        <taxon>Pseudomonadota</taxon>
        <taxon>Gammaproteobacteria</taxon>
        <taxon>Vibrionales</taxon>
        <taxon>Vibrionaceae</taxon>
        <taxon>Vibrio</taxon>
    </lineage>
</organism>
<evidence type="ECO:0008006" key="3">
    <source>
        <dbReference type="Google" id="ProtNLM"/>
    </source>
</evidence>
<sequence length="276" mass="33406">MKGWGIIVALCLLVVGCSTKFIYNKLDWLAIRYMEDFVELNDEQETVVRDKIKQLMHWHTRSELPLYIDHLDELIALNPKNFSRKDLQQHRQKLQAHSNRLLVKLEPDILDLAKQLSDEQAEELMNNIRVRHTRYKKKYQDLSPDEIQSVYAEKLEENFEEWFGSLTDEQRQIIDQWSQEILITQPDWINHQIKMRIEINKLLEHRKDQAYFPQHLKQLLFEPQSYFSSAFMQKREYNQTISEKHFVRMVQSATHEQVEYYRSELKDWKEVVLSLR</sequence>
<protein>
    <recommendedName>
        <fullName evidence="3">Lipoprotein</fullName>
    </recommendedName>
</protein>
<dbReference type="PIRSF" id="PIRSF028200">
    <property type="entry name" value="UCP028200"/>
    <property type="match status" value="1"/>
</dbReference>
<accession>A0A0M0HSM6</accession>
<dbReference type="EMBL" id="LHPJ01000005">
    <property type="protein sequence ID" value="KOO04623.1"/>
    <property type="molecule type" value="Genomic_DNA"/>
</dbReference>
<dbReference type="RefSeq" id="WP_053395036.1">
    <property type="nucleotide sequence ID" value="NZ_LHPJ01000005.1"/>
</dbReference>
<dbReference type="PATRIC" id="fig|693.5.peg.1405"/>
<evidence type="ECO:0000313" key="1">
    <source>
        <dbReference type="EMBL" id="KOO04623.1"/>
    </source>
</evidence>
<dbReference type="PROSITE" id="PS51257">
    <property type="entry name" value="PROKAR_LIPOPROTEIN"/>
    <property type="match status" value="1"/>
</dbReference>
<dbReference type="OrthoDB" id="5767052at2"/>
<keyword evidence="2" id="KW-1185">Reference proteome</keyword>
<comment type="caution">
    <text evidence="1">The sequence shown here is derived from an EMBL/GenBank/DDBJ whole genome shotgun (WGS) entry which is preliminary data.</text>
</comment>
<dbReference type="InterPro" id="IPR016875">
    <property type="entry name" value="UCP028200"/>
</dbReference>
<proteinExistence type="predicted"/>